<dbReference type="Pfam" id="PF13411">
    <property type="entry name" value="MerR_1"/>
    <property type="match status" value="1"/>
</dbReference>
<dbReference type="STRING" id="453.Lfee_2933"/>
<dbReference type="GO" id="GO:0003700">
    <property type="term" value="F:DNA-binding transcription factor activity"/>
    <property type="evidence" value="ECO:0007669"/>
    <property type="project" value="InterPro"/>
</dbReference>
<keyword evidence="4" id="KW-0804">Transcription</keyword>
<keyword evidence="2" id="KW-0238">DNA-binding</keyword>
<dbReference type="SUPFAM" id="SSF46955">
    <property type="entry name" value="Putative DNA-binding domain"/>
    <property type="match status" value="1"/>
</dbReference>
<organism evidence="6 8">
    <name type="scientific">Legionella feeleii</name>
    <dbReference type="NCBI Taxonomy" id="453"/>
    <lineage>
        <taxon>Bacteria</taxon>
        <taxon>Pseudomonadati</taxon>
        <taxon>Pseudomonadota</taxon>
        <taxon>Gammaproteobacteria</taxon>
        <taxon>Legionellales</taxon>
        <taxon>Legionellaceae</taxon>
        <taxon>Legionella</taxon>
    </lineage>
</organism>
<dbReference type="GO" id="GO:0003677">
    <property type="term" value="F:DNA binding"/>
    <property type="evidence" value="ECO:0007669"/>
    <property type="project" value="UniProtKB-KW"/>
</dbReference>
<proteinExistence type="predicted"/>
<evidence type="ECO:0000256" key="2">
    <source>
        <dbReference type="ARBA" id="ARBA00023125"/>
    </source>
</evidence>
<dbReference type="InterPro" id="IPR009061">
    <property type="entry name" value="DNA-bd_dom_put_sf"/>
</dbReference>
<dbReference type="RefSeq" id="WP_058447737.1">
    <property type="nucleotide sequence ID" value="NZ_CAAAHT010000004.1"/>
</dbReference>
<dbReference type="AlphaFoldDB" id="A0A0W0TJ97"/>
<feature type="domain" description="HTH merR-type" evidence="5">
    <location>
        <begin position="1"/>
        <end position="71"/>
    </location>
</feature>
<dbReference type="PROSITE" id="PS50937">
    <property type="entry name" value="HTH_MERR_2"/>
    <property type="match status" value="1"/>
</dbReference>
<dbReference type="Proteomes" id="UP000054698">
    <property type="component" value="Unassembled WGS sequence"/>
</dbReference>
<dbReference type="SMART" id="SM00422">
    <property type="entry name" value="HTH_MERR"/>
    <property type="match status" value="1"/>
</dbReference>
<evidence type="ECO:0000313" key="9">
    <source>
        <dbReference type="Proteomes" id="UP000251942"/>
    </source>
</evidence>
<dbReference type="Proteomes" id="UP000251942">
    <property type="component" value="Unassembled WGS sequence"/>
</dbReference>
<keyword evidence="3" id="KW-0010">Activator</keyword>
<evidence type="ECO:0000256" key="1">
    <source>
        <dbReference type="ARBA" id="ARBA00023015"/>
    </source>
</evidence>
<dbReference type="Gene3D" id="1.10.1660.10">
    <property type="match status" value="1"/>
</dbReference>
<evidence type="ECO:0000259" key="5">
    <source>
        <dbReference type="PROSITE" id="PS50937"/>
    </source>
</evidence>
<dbReference type="InterPro" id="IPR036244">
    <property type="entry name" value="TipA-like_antibiotic-bd"/>
</dbReference>
<evidence type="ECO:0000313" key="7">
    <source>
        <dbReference type="EMBL" id="SPX59686.1"/>
    </source>
</evidence>
<dbReference type="InterPro" id="IPR047057">
    <property type="entry name" value="MerR_fam"/>
</dbReference>
<dbReference type="CDD" id="cd01106">
    <property type="entry name" value="HTH_TipAL-Mta"/>
    <property type="match status" value="1"/>
</dbReference>
<protein>
    <submittedName>
        <fullName evidence="6">Mercury resistance transcriptional regulator SkgA</fullName>
    </submittedName>
    <submittedName>
        <fullName evidence="7">Transcriptional regulator SkgA, mercury resistanc</fullName>
    </submittedName>
</protein>
<accession>A0A0W0TJ97</accession>
<sequence>MPYTVKKLAKLSNVSPRTLRFYDEIGLLKPAYYGDNNYRYYEEEQLLILQQILFFRELGFPLNDIQRIVCNHDFDKIEALNTHKTILLRSLAKTETLIKTIDKTISHLRGKLIMKEVEMYQGFDADKQQEYENYLLNSGTLSQQEIDESWQNIRHWKKGHWQQHQEEGKKINQELVKAMNNHLKPEAKEVLALIQRHYNWVKNFWTPTRLSYEGLGQMYLNHPDFRNFYNTYHPDLVEYLVAAMKIYAKANLT</sequence>
<gene>
    <name evidence="7" type="primary">skgA</name>
    <name evidence="6" type="ORF">Lfee_2933</name>
    <name evidence="7" type="ORF">NCTC12022_00397</name>
</gene>
<evidence type="ECO:0000256" key="3">
    <source>
        <dbReference type="ARBA" id="ARBA00023159"/>
    </source>
</evidence>
<dbReference type="EMBL" id="UASS01000002">
    <property type="protein sequence ID" value="SPX59686.1"/>
    <property type="molecule type" value="Genomic_DNA"/>
</dbReference>
<dbReference type="PANTHER" id="PTHR30204">
    <property type="entry name" value="REDOX-CYCLING DRUG-SENSING TRANSCRIPTIONAL ACTIVATOR SOXR"/>
    <property type="match status" value="1"/>
</dbReference>
<dbReference type="InterPro" id="IPR012925">
    <property type="entry name" value="TipAS_dom"/>
</dbReference>
<reference evidence="7 9" key="2">
    <citation type="submission" date="2018-06" db="EMBL/GenBank/DDBJ databases">
        <authorList>
            <consortium name="Pathogen Informatics"/>
            <person name="Doyle S."/>
        </authorList>
    </citation>
    <scope>NUCLEOTIDE SEQUENCE [LARGE SCALE GENOMIC DNA]</scope>
    <source>
        <strain evidence="7 9">NCTC12022</strain>
    </source>
</reference>
<reference evidence="6 8" key="1">
    <citation type="submission" date="2015-11" db="EMBL/GenBank/DDBJ databases">
        <title>Genomic analysis of 38 Legionella species identifies large and diverse effector repertoires.</title>
        <authorList>
            <person name="Burstein D."/>
            <person name="Amaro F."/>
            <person name="Zusman T."/>
            <person name="Lifshitz Z."/>
            <person name="Cohen O."/>
            <person name="Gilbert J.A."/>
            <person name="Pupko T."/>
            <person name="Shuman H.A."/>
            <person name="Segal G."/>
        </authorList>
    </citation>
    <scope>NUCLEOTIDE SEQUENCE [LARGE SCALE GENOMIC DNA]</scope>
    <source>
        <strain evidence="6 8">WO-44C</strain>
    </source>
</reference>
<dbReference type="Pfam" id="PF07739">
    <property type="entry name" value="TipAS"/>
    <property type="match status" value="1"/>
</dbReference>
<dbReference type="Gene3D" id="1.10.490.50">
    <property type="entry name" value="Antibiotic binding domain of TipA-like multidrug resistance regulators"/>
    <property type="match status" value="1"/>
</dbReference>
<dbReference type="OrthoDB" id="9802944at2"/>
<dbReference type="SUPFAM" id="SSF89082">
    <property type="entry name" value="Antibiotic binding domain of TipA-like multidrug resistance regulators"/>
    <property type="match status" value="1"/>
</dbReference>
<dbReference type="PANTHER" id="PTHR30204:SF90">
    <property type="entry name" value="HTH-TYPE TRANSCRIPTIONAL ACTIVATOR MTA"/>
    <property type="match status" value="1"/>
</dbReference>
<evidence type="ECO:0000256" key="4">
    <source>
        <dbReference type="ARBA" id="ARBA00023163"/>
    </source>
</evidence>
<name>A0A0W0TJ97_9GAMM</name>
<dbReference type="EMBL" id="LNYB01000085">
    <property type="protein sequence ID" value="KTC95269.1"/>
    <property type="molecule type" value="Genomic_DNA"/>
</dbReference>
<dbReference type="PATRIC" id="fig|453.4.peg.3205"/>
<keyword evidence="1" id="KW-0805">Transcription regulation</keyword>
<evidence type="ECO:0000313" key="8">
    <source>
        <dbReference type="Proteomes" id="UP000054698"/>
    </source>
</evidence>
<dbReference type="InterPro" id="IPR000551">
    <property type="entry name" value="MerR-type_HTH_dom"/>
</dbReference>
<keyword evidence="8" id="KW-1185">Reference proteome</keyword>
<evidence type="ECO:0000313" key="6">
    <source>
        <dbReference type="EMBL" id="KTC95269.1"/>
    </source>
</evidence>